<sequence length="534" mass="60756">MMESTISTDKIKLFLKKINELVDIENKKMGGALAVAVTHGNKTIYERCIGRASIEYAIAITPKTKFYLASTSKQFAAFCIALLEKKGKLCVKDKVGQYLDYFPAEFSDITIEHLIHHTSGLRDEFMLYNLAGKNSDFDHRHIDLVRKLTQRQRVLNFSPGEYYLYSNTGYNLLAEIVRVVSGKSLRKYAEENIFIPLKMKNTFFYDDVTEIIFDRAMGYAYNAGLHQWIRDDLNDAVVGGSGLYSTVNDLCRWMRAFYSPSIVQDLLPQLSRTPDLTNGNRNNYAYGFIISQREGQKIIQHGGSYAGFKSHVCILPEAKLGIAIIAATGVEVSQWVEQHIDILFNPPHIEPEKLHCLTRDIDITGIFRGDEPYPNIITKEDTYLLGNLFEKGNPIIFNSDGTFQEEGGKIRFRPVIENDSVIALEKIDENGNVFYLKKRVDDGGVDIQLLSGRYYSHETEATFVISVSGDGIEIDGIVYLGKKEVLRRIYGNSYFSPGAELIIDFELDPDTNKPRLYINDARSWRIEFVLIDRR</sequence>
<feature type="domain" description="Beta-lactamase-related" evidence="1">
    <location>
        <begin position="31"/>
        <end position="328"/>
    </location>
</feature>
<proteinExistence type="predicted"/>
<dbReference type="InterPro" id="IPR050491">
    <property type="entry name" value="AmpC-like"/>
</dbReference>
<accession>A0ABR5KFL0</accession>
<name>A0ABR5KFL0_9GAMM</name>
<dbReference type="RefSeq" id="WP_054476309.1">
    <property type="nucleotide sequence ID" value="NZ_CAWMRL010000006.1"/>
</dbReference>
<comment type="caution">
    <text evidence="2">The sequence shown here is derived from an EMBL/GenBank/DDBJ whole genome shotgun (WGS) entry which is preliminary data.</text>
</comment>
<dbReference type="PANTHER" id="PTHR46825:SF9">
    <property type="entry name" value="BETA-LACTAMASE-RELATED DOMAIN-CONTAINING PROTEIN"/>
    <property type="match status" value="1"/>
</dbReference>
<organism evidence="2 3">
    <name type="scientific">Photorhabdus heterorhabditis</name>
    <dbReference type="NCBI Taxonomy" id="880156"/>
    <lineage>
        <taxon>Bacteria</taxon>
        <taxon>Pseudomonadati</taxon>
        <taxon>Pseudomonadota</taxon>
        <taxon>Gammaproteobacteria</taxon>
        <taxon>Enterobacterales</taxon>
        <taxon>Morganellaceae</taxon>
        <taxon>Photorhabdus</taxon>
    </lineage>
</organism>
<evidence type="ECO:0000313" key="3">
    <source>
        <dbReference type="Proteomes" id="UP000037727"/>
    </source>
</evidence>
<keyword evidence="3" id="KW-1185">Reference proteome</keyword>
<dbReference type="EMBL" id="LJCS01000006">
    <property type="protein sequence ID" value="KOY63247.1"/>
    <property type="molecule type" value="Genomic_DNA"/>
</dbReference>
<reference evidence="2 3" key="1">
    <citation type="submission" date="2015-09" db="EMBL/GenBank/DDBJ databases">
        <title>Draft genome sequence and assembly of Photorhabdus sp. VMG, a bacterial symbiont associated with Heterorhabditis zealandica.</title>
        <authorList>
            <person name="Naidoo S."/>
            <person name="Featherston J."/>
            <person name="Mothupi B."/>
            <person name="Gray V.M."/>
        </authorList>
    </citation>
    <scope>NUCLEOTIDE SEQUENCE [LARGE SCALE GENOMIC DNA]</scope>
    <source>
        <strain evidence="2 3">VMG</strain>
    </source>
</reference>
<dbReference type="PANTHER" id="PTHR46825">
    <property type="entry name" value="D-ALANYL-D-ALANINE-CARBOXYPEPTIDASE/ENDOPEPTIDASE AMPH"/>
    <property type="match status" value="1"/>
</dbReference>
<dbReference type="Pfam" id="PF00144">
    <property type="entry name" value="Beta-lactamase"/>
    <property type="match status" value="1"/>
</dbReference>
<dbReference type="InterPro" id="IPR012338">
    <property type="entry name" value="Beta-lactam/transpept-like"/>
</dbReference>
<evidence type="ECO:0000313" key="2">
    <source>
        <dbReference type="EMBL" id="KOY63247.1"/>
    </source>
</evidence>
<dbReference type="Proteomes" id="UP000037727">
    <property type="component" value="Unassembled WGS sequence"/>
</dbReference>
<gene>
    <name evidence="2" type="ORF">AM629_03825</name>
</gene>
<dbReference type="Gene3D" id="3.40.710.10">
    <property type="entry name" value="DD-peptidase/beta-lactamase superfamily"/>
    <property type="match status" value="1"/>
</dbReference>
<dbReference type="InterPro" id="IPR001466">
    <property type="entry name" value="Beta-lactam-related"/>
</dbReference>
<protein>
    <recommendedName>
        <fullName evidence="1">Beta-lactamase-related domain-containing protein</fullName>
    </recommendedName>
</protein>
<evidence type="ECO:0000259" key="1">
    <source>
        <dbReference type="Pfam" id="PF00144"/>
    </source>
</evidence>
<dbReference type="SUPFAM" id="SSF56601">
    <property type="entry name" value="beta-lactamase/transpeptidase-like"/>
    <property type="match status" value="1"/>
</dbReference>